<dbReference type="InterPro" id="IPR002347">
    <property type="entry name" value="SDR_fam"/>
</dbReference>
<dbReference type="SUPFAM" id="SSF51735">
    <property type="entry name" value="NAD(P)-binding Rossmann-fold domains"/>
    <property type="match status" value="1"/>
</dbReference>
<gene>
    <name evidence="4" type="ORF">ALAG00032_LOCUS15122</name>
</gene>
<evidence type="ECO:0000313" key="4">
    <source>
        <dbReference type="EMBL" id="CAE0374319.1"/>
    </source>
</evidence>
<dbReference type="AlphaFoldDB" id="A0A7S3K432"/>
<name>A0A7S3K432_9STRA</name>
<protein>
    <recommendedName>
        <fullName evidence="5">Protochlorophyllide reductase</fullName>
    </recommendedName>
</protein>
<dbReference type="GO" id="GO:0016491">
    <property type="term" value="F:oxidoreductase activity"/>
    <property type="evidence" value="ECO:0007669"/>
    <property type="project" value="UniProtKB-KW"/>
</dbReference>
<accession>A0A7S3K432</accession>
<evidence type="ECO:0000256" key="2">
    <source>
        <dbReference type="ARBA" id="ARBA00023002"/>
    </source>
</evidence>
<dbReference type="Pfam" id="PF00106">
    <property type="entry name" value="adh_short"/>
    <property type="match status" value="1"/>
</dbReference>
<sequence length="416" mass="45491">MLFVRMLMQLLVLAPLGHGLRPSVDRMFSTGEYVLKRAREESFLRFDRLIKNDNDALSQLLQRKEKLMIEKDEWVCVTGATSGIGLEVGAELAKIGYRVVLCGRDMSKLKKAQENAPRSEIVCFDLESLESIAAGAAQIVDICSPAQLKGLVLNAGAWPILLDETEDGLELGLQANYVGQALLADRLISASEPKNMSIVTLSSIAHAGYLNKDLEPILQDPAWRNREFDPNESYAAVKLMAIFYARILASFYKIKAARAVHPGLVPSTELFRAFPDAATFIQTNIPDPLGLLSTPLYQAQSLSSAAQKWATNALESPQISNLLDAAGPLKSSNRAAREIIAILLDPALPKDGPFFCDAQITDPAPIVLNDDADFSLSNRLFQWTASLLDDCGFPLTVTMKNHNTTSSVEPLESSLS</sequence>
<dbReference type="Gene3D" id="3.40.50.720">
    <property type="entry name" value="NAD(P)-binding Rossmann-like Domain"/>
    <property type="match status" value="1"/>
</dbReference>
<proteinExistence type="inferred from homology"/>
<dbReference type="PANTHER" id="PTHR24320:SF226">
    <property type="entry name" value="RETINOL DEHYDROGENASE 11"/>
    <property type="match status" value="1"/>
</dbReference>
<dbReference type="InterPro" id="IPR036291">
    <property type="entry name" value="NAD(P)-bd_dom_sf"/>
</dbReference>
<reference evidence="4" key="1">
    <citation type="submission" date="2021-01" db="EMBL/GenBank/DDBJ databases">
        <authorList>
            <person name="Corre E."/>
            <person name="Pelletier E."/>
            <person name="Niang G."/>
            <person name="Scheremetjew M."/>
            <person name="Finn R."/>
            <person name="Kale V."/>
            <person name="Holt S."/>
            <person name="Cochrane G."/>
            <person name="Meng A."/>
            <person name="Brown T."/>
            <person name="Cohen L."/>
        </authorList>
    </citation>
    <scope>NUCLEOTIDE SEQUENCE</scope>
    <source>
        <strain evidence="4">CCMP1510</strain>
    </source>
</reference>
<feature type="chain" id="PRO_5031510507" description="Protochlorophyllide reductase" evidence="3">
    <location>
        <begin position="20"/>
        <end position="416"/>
    </location>
</feature>
<feature type="signal peptide" evidence="3">
    <location>
        <begin position="1"/>
        <end position="19"/>
    </location>
</feature>
<dbReference type="PANTHER" id="PTHR24320">
    <property type="entry name" value="RETINOL DEHYDROGENASE"/>
    <property type="match status" value="1"/>
</dbReference>
<dbReference type="EMBL" id="HBIJ01023028">
    <property type="protein sequence ID" value="CAE0374319.1"/>
    <property type="molecule type" value="Transcribed_RNA"/>
</dbReference>
<evidence type="ECO:0000256" key="3">
    <source>
        <dbReference type="SAM" id="SignalP"/>
    </source>
</evidence>
<keyword evidence="2" id="KW-0560">Oxidoreductase</keyword>
<evidence type="ECO:0000256" key="1">
    <source>
        <dbReference type="ARBA" id="ARBA00006484"/>
    </source>
</evidence>
<organism evidence="4">
    <name type="scientific">Aureoumbra lagunensis</name>
    <dbReference type="NCBI Taxonomy" id="44058"/>
    <lineage>
        <taxon>Eukaryota</taxon>
        <taxon>Sar</taxon>
        <taxon>Stramenopiles</taxon>
        <taxon>Ochrophyta</taxon>
        <taxon>Pelagophyceae</taxon>
        <taxon>Pelagomonadales</taxon>
        <taxon>Aureoumbra</taxon>
    </lineage>
</organism>
<keyword evidence="3" id="KW-0732">Signal</keyword>
<evidence type="ECO:0008006" key="5">
    <source>
        <dbReference type="Google" id="ProtNLM"/>
    </source>
</evidence>
<comment type="similarity">
    <text evidence="1">Belongs to the short-chain dehydrogenases/reductases (SDR) family.</text>
</comment>